<organism evidence="1 2">
    <name type="scientific">Neolewinella aquimaris</name>
    <dbReference type="NCBI Taxonomy" id="1835722"/>
    <lineage>
        <taxon>Bacteria</taxon>
        <taxon>Pseudomonadati</taxon>
        <taxon>Bacteroidota</taxon>
        <taxon>Saprospiria</taxon>
        <taxon>Saprospirales</taxon>
        <taxon>Lewinellaceae</taxon>
        <taxon>Neolewinella</taxon>
    </lineage>
</organism>
<dbReference type="AlphaFoldDB" id="A0A840E9X6"/>
<dbReference type="EMBL" id="JACIFF010000008">
    <property type="protein sequence ID" value="MBB4080355.1"/>
    <property type="molecule type" value="Genomic_DNA"/>
</dbReference>
<keyword evidence="2" id="KW-1185">Reference proteome</keyword>
<evidence type="ECO:0000313" key="2">
    <source>
        <dbReference type="Proteomes" id="UP000576209"/>
    </source>
</evidence>
<evidence type="ECO:0000313" key="1">
    <source>
        <dbReference type="EMBL" id="MBB4080355.1"/>
    </source>
</evidence>
<proteinExistence type="predicted"/>
<name>A0A840E9X6_9BACT</name>
<dbReference type="RefSeq" id="WP_183496596.1">
    <property type="nucleotide sequence ID" value="NZ_JACIFF010000008.1"/>
</dbReference>
<accession>A0A840E9X6</accession>
<reference evidence="1 2" key="1">
    <citation type="submission" date="2020-08" db="EMBL/GenBank/DDBJ databases">
        <title>Genomic Encyclopedia of Type Strains, Phase IV (KMG-IV): sequencing the most valuable type-strain genomes for metagenomic binning, comparative biology and taxonomic classification.</title>
        <authorList>
            <person name="Goeker M."/>
        </authorList>
    </citation>
    <scope>NUCLEOTIDE SEQUENCE [LARGE SCALE GENOMIC DNA]</scope>
    <source>
        <strain evidence="1 2">DSM 105137</strain>
    </source>
</reference>
<gene>
    <name evidence="1" type="ORF">GGR28_002989</name>
</gene>
<dbReference type="Proteomes" id="UP000576209">
    <property type="component" value="Unassembled WGS sequence"/>
</dbReference>
<protein>
    <submittedName>
        <fullName evidence="1">Uncharacterized protein</fullName>
    </submittedName>
</protein>
<sequence length="86" mass="10283">MSDHTENDLIFIRLLRSQLGQEWSVAKPYILEQLPPHIDPKELGKYVDESDSPGIHINEWGVEPRFYAHRDSRRLLEFYQIRSLKY</sequence>
<comment type="caution">
    <text evidence="1">The sequence shown here is derived from an EMBL/GenBank/DDBJ whole genome shotgun (WGS) entry which is preliminary data.</text>
</comment>